<dbReference type="InterPro" id="IPR001878">
    <property type="entry name" value="Znf_CCHC"/>
</dbReference>
<keyword evidence="1" id="KW-0479">Metal-binding</keyword>
<organism evidence="4 5">
    <name type="scientific">Castilleja foliolosa</name>
    <dbReference type="NCBI Taxonomy" id="1961234"/>
    <lineage>
        <taxon>Eukaryota</taxon>
        <taxon>Viridiplantae</taxon>
        <taxon>Streptophyta</taxon>
        <taxon>Embryophyta</taxon>
        <taxon>Tracheophyta</taxon>
        <taxon>Spermatophyta</taxon>
        <taxon>Magnoliopsida</taxon>
        <taxon>eudicotyledons</taxon>
        <taxon>Gunneridae</taxon>
        <taxon>Pentapetalae</taxon>
        <taxon>asterids</taxon>
        <taxon>lamiids</taxon>
        <taxon>Lamiales</taxon>
        <taxon>Orobanchaceae</taxon>
        <taxon>Pedicularideae</taxon>
        <taxon>Castillejinae</taxon>
        <taxon>Castilleja</taxon>
    </lineage>
</organism>
<dbReference type="AlphaFoldDB" id="A0ABD3E216"/>
<proteinExistence type="predicted"/>
<reference evidence="5" key="1">
    <citation type="journal article" date="2024" name="IScience">
        <title>Strigolactones Initiate the Formation of Haustorium-like Structures in Castilleja.</title>
        <authorList>
            <person name="Buerger M."/>
            <person name="Peterson D."/>
            <person name="Chory J."/>
        </authorList>
    </citation>
    <scope>NUCLEOTIDE SEQUENCE [LARGE SCALE GENOMIC DNA]</scope>
</reference>
<keyword evidence="5" id="KW-1185">Reference proteome</keyword>
<evidence type="ECO:0000256" key="1">
    <source>
        <dbReference type="PROSITE-ProRule" id="PRU00047"/>
    </source>
</evidence>
<comment type="caution">
    <text evidence="4">The sequence shown here is derived from an EMBL/GenBank/DDBJ whole genome shotgun (WGS) entry which is preliminary data.</text>
</comment>
<evidence type="ECO:0000313" key="4">
    <source>
        <dbReference type="EMBL" id="KAL3647079.1"/>
    </source>
</evidence>
<keyword evidence="1" id="KW-0862">Zinc</keyword>
<dbReference type="Pfam" id="PF14111">
    <property type="entry name" value="DUF4283"/>
    <property type="match status" value="1"/>
</dbReference>
<accession>A0ABD3E216</accession>
<evidence type="ECO:0000313" key="5">
    <source>
        <dbReference type="Proteomes" id="UP001632038"/>
    </source>
</evidence>
<feature type="domain" description="CCHC-type" evidence="3">
    <location>
        <begin position="200"/>
        <end position="213"/>
    </location>
</feature>
<dbReference type="Proteomes" id="UP001632038">
    <property type="component" value="Unassembled WGS sequence"/>
</dbReference>
<gene>
    <name evidence="4" type="ORF">CASFOL_008047</name>
</gene>
<evidence type="ECO:0000259" key="3">
    <source>
        <dbReference type="PROSITE" id="PS50158"/>
    </source>
</evidence>
<sequence>MATDLDLSAMSIETQPLECTVPDLTNEEKETTLIAKILTHKTINMNAFKSTIIKAWNPDNKISTNLLADNTMAFVFESIQDLEKVCNASWTFRDHQVIIARWPPDKAHADIDLDKTSLWVHAIGVPVAFINANNARAIGNTLGRFIKADLHSPAQKWKKSLRLQIEIDIAKPLASSLIFSIAGRAKISIEIRYERISDLCFKCGRLGHKGVACNFAFGEDEAELFGPWLKFENLHIPNPKFKPLKQPEDYPFKSINKPSQKTPPSSPMAGTVSELRNPNSDGVKPQNTLSLDVNISDALDSGQNQMAVDSPIIFPENNALQNLQKILKADYTTKMAFLEKVDKEEALFTLPACDMLISEKDFSLKKAKHTAGHSSNFAEPDGLTAIHVDGSDQQKKQLAHINQPVDMGFSTGPNGISGPINNEGLEFYPQQGHHLKRKLN</sequence>
<dbReference type="PANTHER" id="PTHR31286">
    <property type="entry name" value="GLYCINE-RICH CELL WALL STRUCTURAL PROTEIN 1.8-LIKE"/>
    <property type="match status" value="1"/>
</dbReference>
<keyword evidence="1" id="KW-0863">Zinc-finger</keyword>
<protein>
    <recommendedName>
        <fullName evidence="3">CCHC-type domain-containing protein</fullName>
    </recommendedName>
</protein>
<dbReference type="Pfam" id="PF14392">
    <property type="entry name" value="zf-CCHC_4"/>
    <property type="match status" value="1"/>
</dbReference>
<dbReference type="PANTHER" id="PTHR31286:SF167">
    <property type="entry name" value="OS09G0268800 PROTEIN"/>
    <property type="match status" value="1"/>
</dbReference>
<dbReference type="PROSITE" id="PS50158">
    <property type="entry name" value="ZF_CCHC"/>
    <property type="match status" value="1"/>
</dbReference>
<dbReference type="GO" id="GO:0008270">
    <property type="term" value="F:zinc ion binding"/>
    <property type="evidence" value="ECO:0007669"/>
    <property type="project" value="UniProtKB-KW"/>
</dbReference>
<name>A0ABD3E216_9LAMI</name>
<evidence type="ECO:0000256" key="2">
    <source>
        <dbReference type="SAM" id="MobiDB-lite"/>
    </source>
</evidence>
<dbReference type="InterPro" id="IPR040256">
    <property type="entry name" value="At4g02000-like"/>
</dbReference>
<feature type="compositionally biased region" description="Polar residues" evidence="2">
    <location>
        <begin position="274"/>
        <end position="288"/>
    </location>
</feature>
<dbReference type="InterPro" id="IPR025836">
    <property type="entry name" value="Zn_knuckle_CX2CX4HX4C"/>
</dbReference>
<feature type="region of interest" description="Disordered" evidence="2">
    <location>
        <begin position="247"/>
        <end position="288"/>
    </location>
</feature>
<dbReference type="EMBL" id="JAVIJP010000009">
    <property type="protein sequence ID" value="KAL3647079.1"/>
    <property type="molecule type" value="Genomic_DNA"/>
</dbReference>
<dbReference type="InterPro" id="IPR025558">
    <property type="entry name" value="DUF4283"/>
</dbReference>